<dbReference type="EMBL" id="BOQT01000001">
    <property type="protein sequence ID" value="GIN19387.1"/>
    <property type="molecule type" value="Genomic_DNA"/>
</dbReference>
<organism evidence="3 4">
    <name type="scientific">Siminovitchia fordii</name>
    <dbReference type="NCBI Taxonomy" id="254759"/>
    <lineage>
        <taxon>Bacteria</taxon>
        <taxon>Bacillati</taxon>
        <taxon>Bacillota</taxon>
        <taxon>Bacilli</taxon>
        <taxon>Bacillales</taxon>
        <taxon>Bacillaceae</taxon>
        <taxon>Siminovitchia</taxon>
    </lineage>
</organism>
<protein>
    <submittedName>
        <fullName evidence="3">RsbT co-antagonist protein RsbRD</fullName>
    </submittedName>
</protein>
<sequence>MDNQLLYLGKTIINRKKEIAQEIHEKRLADARVSTEDQESFQQINDQIIEIRANFIALFGEALMRPSEQQTAYEEMRKWAEETGQYIYKLGIQLDEALKDTSYYRIYIWKALKEEAIKLNLSAAIIFDLISIIDPLLDKAVHDFSLTYVKAFQSSLESAKTSFLELSVPVVPLVPGVGVLPLIGNMDTERAQHLMEETLKQAGKLQLTHLVLDISGVLIVDTMVADQLFKVIDALSLIGVKTIITGIRPEVAQTIVTLGLDLSNISVKANLHQAFKEIQLIKEM</sequence>
<accession>A0ABQ4K0U8</accession>
<dbReference type="InterPro" id="IPR002645">
    <property type="entry name" value="STAS_dom"/>
</dbReference>
<dbReference type="PANTHER" id="PTHR33745:SF3">
    <property type="entry name" value="RSBT CO-ANTAGONIST PROTEIN RSBRC"/>
    <property type="match status" value="1"/>
</dbReference>
<name>A0ABQ4K0U8_9BACI</name>
<dbReference type="RefSeq" id="WP_018705580.1">
    <property type="nucleotide sequence ID" value="NZ_BOQT01000001.1"/>
</dbReference>
<dbReference type="Pfam" id="PF01740">
    <property type="entry name" value="STAS"/>
    <property type="match status" value="1"/>
</dbReference>
<evidence type="ECO:0000256" key="1">
    <source>
        <dbReference type="ARBA" id="ARBA00022553"/>
    </source>
</evidence>
<dbReference type="PANTHER" id="PTHR33745">
    <property type="entry name" value="RSBT ANTAGONIST PROTEIN RSBS-RELATED"/>
    <property type="match status" value="1"/>
</dbReference>
<proteinExistence type="predicted"/>
<keyword evidence="1" id="KW-0597">Phosphoprotein</keyword>
<dbReference type="InterPro" id="IPR051932">
    <property type="entry name" value="Bact_StressResp_Reg"/>
</dbReference>
<evidence type="ECO:0000313" key="3">
    <source>
        <dbReference type="EMBL" id="GIN19387.1"/>
    </source>
</evidence>
<comment type="caution">
    <text evidence="3">The sequence shown here is derived from an EMBL/GenBank/DDBJ whole genome shotgun (WGS) entry which is preliminary data.</text>
</comment>
<dbReference type="PROSITE" id="PS50801">
    <property type="entry name" value="STAS"/>
    <property type="match status" value="1"/>
</dbReference>
<dbReference type="Gene3D" id="3.30.750.24">
    <property type="entry name" value="STAS domain"/>
    <property type="match status" value="1"/>
</dbReference>
<reference evidence="3 4" key="1">
    <citation type="submission" date="2021-03" db="EMBL/GenBank/DDBJ databases">
        <title>Antimicrobial resistance genes in bacteria isolated from Japanese honey, and their potential for conferring macrolide and lincosamide resistance in the American foulbrood pathogen Paenibacillus larvae.</title>
        <authorList>
            <person name="Okamoto M."/>
            <person name="Kumagai M."/>
            <person name="Kanamori H."/>
            <person name="Takamatsu D."/>
        </authorList>
    </citation>
    <scope>NUCLEOTIDE SEQUENCE [LARGE SCALE GENOMIC DNA]</scope>
    <source>
        <strain evidence="3 4">J1TS3</strain>
    </source>
</reference>
<dbReference type="Proteomes" id="UP000680279">
    <property type="component" value="Unassembled WGS sequence"/>
</dbReference>
<feature type="domain" description="STAS" evidence="2">
    <location>
        <begin position="167"/>
        <end position="278"/>
    </location>
</feature>
<evidence type="ECO:0000313" key="4">
    <source>
        <dbReference type="Proteomes" id="UP000680279"/>
    </source>
</evidence>
<gene>
    <name evidence="3" type="primary">rsbRD_1</name>
    <name evidence="3" type="ORF">J1TS3_05210</name>
</gene>
<dbReference type="CDD" id="cd07041">
    <property type="entry name" value="STAS_RsbR_RsbS_like"/>
    <property type="match status" value="1"/>
</dbReference>
<keyword evidence="4" id="KW-1185">Reference proteome</keyword>
<evidence type="ECO:0000259" key="2">
    <source>
        <dbReference type="PROSITE" id="PS50801"/>
    </source>
</evidence>
<dbReference type="InterPro" id="IPR036513">
    <property type="entry name" value="STAS_dom_sf"/>
</dbReference>
<dbReference type="SUPFAM" id="SSF52091">
    <property type="entry name" value="SpoIIaa-like"/>
    <property type="match status" value="1"/>
</dbReference>